<dbReference type="EMBL" id="JAMQON010000003">
    <property type="protein sequence ID" value="MDS0260269.1"/>
    <property type="molecule type" value="Genomic_DNA"/>
</dbReference>
<keyword evidence="1" id="KW-0472">Membrane</keyword>
<dbReference type="InterPro" id="IPR032816">
    <property type="entry name" value="VTT_dom"/>
</dbReference>
<dbReference type="Proteomes" id="UP001259659">
    <property type="component" value="Unassembled WGS sequence"/>
</dbReference>
<feature type="transmembrane region" description="Helical" evidence="1">
    <location>
        <begin position="141"/>
        <end position="162"/>
    </location>
</feature>
<feature type="transmembrane region" description="Helical" evidence="1">
    <location>
        <begin position="12"/>
        <end position="35"/>
    </location>
</feature>
<accession>A0ABU2FDD4</accession>
<dbReference type="PANTHER" id="PTHR42709:SF10">
    <property type="entry name" value="SNARE ASSOCIATED GOLGI PROTEIN"/>
    <property type="match status" value="1"/>
</dbReference>
<comment type="caution">
    <text evidence="3">The sequence shown here is derived from an EMBL/GenBank/DDBJ whole genome shotgun (WGS) entry which is preliminary data.</text>
</comment>
<organism evidence="3 4">
    <name type="scientific">Haloarcula saliterrae</name>
    <dbReference type="NCBI Taxonomy" id="2950534"/>
    <lineage>
        <taxon>Archaea</taxon>
        <taxon>Methanobacteriati</taxon>
        <taxon>Methanobacteriota</taxon>
        <taxon>Stenosarchaea group</taxon>
        <taxon>Halobacteria</taxon>
        <taxon>Halobacteriales</taxon>
        <taxon>Haloarculaceae</taxon>
        <taxon>Haloarcula</taxon>
    </lineage>
</organism>
<evidence type="ECO:0000259" key="2">
    <source>
        <dbReference type="Pfam" id="PF09335"/>
    </source>
</evidence>
<evidence type="ECO:0000313" key="3">
    <source>
        <dbReference type="EMBL" id="MDS0260269.1"/>
    </source>
</evidence>
<feature type="transmembrane region" description="Helical" evidence="1">
    <location>
        <begin position="55"/>
        <end position="78"/>
    </location>
</feature>
<evidence type="ECO:0000313" key="4">
    <source>
        <dbReference type="Proteomes" id="UP001259659"/>
    </source>
</evidence>
<sequence length="208" mass="22744">MVDLTAVVLDYLRLYGPLVLCLFTFFETSMLFPFLPSEVVVPAAAAILVTDLPSLLVFVTAAGVGGTVGAFVPFYVFYDTRAGRADWLRRYVDVPDAKLRHGQRWFQRWGRPSVLWGRFLPVVRSVVSIPAGLARMNPFEFGLLTAVGTVAFYAVAGAVVYYGRTRGVFETAVAVAAERPVLAALALLALLALGVLADRAVDRWVTRD</sequence>
<keyword evidence="1" id="KW-1133">Transmembrane helix</keyword>
<name>A0ABU2FDD4_9EURY</name>
<keyword evidence="4" id="KW-1185">Reference proteome</keyword>
<dbReference type="Pfam" id="PF09335">
    <property type="entry name" value="VTT_dom"/>
    <property type="match status" value="1"/>
</dbReference>
<feature type="transmembrane region" description="Helical" evidence="1">
    <location>
        <begin position="182"/>
        <end position="201"/>
    </location>
</feature>
<proteinExistence type="predicted"/>
<dbReference type="InterPro" id="IPR051311">
    <property type="entry name" value="DedA_domain"/>
</dbReference>
<dbReference type="RefSeq" id="WP_310919937.1">
    <property type="nucleotide sequence ID" value="NZ_JAMQON010000003.1"/>
</dbReference>
<dbReference type="PANTHER" id="PTHR42709">
    <property type="entry name" value="ALKALINE PHOSPHATASE LIKE PROTEIN"/>
    <property type="match status" value="1"/>
</dbReference>
<reference evidence="3 4" key="1">
    <citation type="submission" date="2022-06" db="EMBL/GenBank/DDBJ databases">
        <title>Haloarcula sp. a new haloarchaeum isolate from saline soil.</title>
        <authorList>
            <person name="Strakova D."/>
            <person name="Galisteo C."/>
            <person name="Sanchez-Porro C."/>
            <person name="Ventosa A."/>
        </authorList>
    </citation>
    <scope>NUCLEOTIDE SEQUENCE [LARGE SCALE GENOMIC DNA]</scope>
    <source>
        <strain evidence="3 4">S1CR25-12</strain>
    </source>
</reference>
<evidence type="ECO:0000256" key="1">
    <source>
        <dbReference type="SAM" id="Phobius"/>
    </source>
</evidence>
<feature type="domain" description="VTT" evidence="2">
    <location>
        <begin position="35"/>
        <end position="156"/>
    </location>
</feature>
<protein>
    <submittedName>
        <fullName evidence="3">DedA family protein</fullName>
    </submittedName>
</protein>
<gene>
    <name evidence="3" type="ORF">NDI56_12770</name>
</gene>
<keyword evidence="1" id="KW-0812">Transmembrane</keyword>